<dbReference type="PROSITE" id="PS50206">
    <property type="entry name" value="RHODANESE_3"/>
    <property type="match status" value="1"/>
</dbReference>
<feature type="domain" description="Rhodanese" evidence="1">
    <location>
        <begin position="15"/>
        <end position="117"/>
    </location>
</feature>
<dbReference type="InterPro" id="IPR001763">
    <property type="entry name" value="Rhodanese-like_dom"/>
</dbReference>
<dbReference type="Gene3D" id="3.40.250.10">
    <property type="entry name" value="Rhodanese-like domain"/>
    <property type="match status" value="1"/>
</dbReference>
<comment type="caution">
    <text evidence="2">The sequence shown here is derived from an EMBL/GenBank/DDBJ whole genome shotgun (WGS) entry which is preliminary data.</text>
</comment>
<dbReference type="AlphaFoldDB" id="A0A267F9W1"/>
<sequence length="121" mass="13354">MAKPVSYDEVVKMLKTNSGCLLDVRTQEELDTHGRYPKYIHVPHSEVAEAMQLPDSKFKARYHGDKPKAGDQIITSCMAGKRAGMAADALAKLNFTNVGVYSGSFSDWKSQQADPAKAYKD</sequence>
<organism evidence="2 3">
    <name type="scientific">Macrostomum lignano</name>
    <dbReference type="NCBI Taxonomy" id="282301"/>
    <lineage>
        <taxon>Eukaryota</taxon>
        <taxon>Metazoa</taxon>
        <taxon>Spiralia</taxon>
        <taxon>Lophotrochozoa</taxon>
        <taxon>Platyhelminthes</taxon>
        <taxon>Rhabditophora</taxon>
        <taxon>Macrostomorpha</taxon>
        <taxon>Macrostomida</taxon>
        <taxon>Macrostomidae</taxon>
        <taxon>Macrostomum</taxon>
    </lineage>
</organism>
<dbReference type="EMBL" id="NIVC01001291">
    <property type="protein sequence ID" value="PAA69792.1"/>
    <property type="molecule type" value="Genomic_DNA"/>
</dbReference>
<evidence type="ECO:0000259" key="1">
    <source>
        <dbReference type="PROSITE" id="PS50206"/>
    </source>
</evidence>
<name>A0A267F9W1_9PLAT</name>
<proteinExistence type="predicted"/>
<keyword evidence="3" id="KW-1185">Reference proteome</keyword>
<dbReference type="SMART" id="SM00450">
    <property type="entry name" value="RHOD"/>
    <property type="match status" value="1"/>
</dbReference>
<dbReference type="Proteomes" id="UP000215902">
    <property type="component" value="Unassembled WGS sequence"/>
</dbReference>
<reference evidence="2 3" key="1">
    <citation type="submission" date="2017-06" db="EMBL/GenBank/DDBJ databases">
        <title>A platform for efficient transgenesis in Macrostomum lignano, a flatworm model organism for stem cell research.</title>
        <authorList>
            <person name="Berezikov E."/>
        </authorList>
    </citation>
    <scope>NUCLEOTIDE SEQUENCE [LARGE SCALE GENOMIC DNA]</scope>
    <source>
        <strain evidence="2">DV1</strain>
        <tissue evidence="2">Whole organism</tissue>
    </source>
</reference>
<evidence type="ECO:0000313" key="3">
    <source>
        <dbReference type="Proteomes" id="UP000215902"/>
    </source>
</evidence>
<dbReference type="SUPFAM" id="SSF52821">
    <property type="entry name" value="Rhodanese/Cell cycle control phosphatase"/>
    <property type="match status" value="1"/>
</dbReference>
<evidence type="ECO:0000313" key="2">
    <source>
        <dbReference type="EMBL" id="PAA69792.1"/>
    </source>
</evidence>
<dbReference type="PANTHER" id="PTHR44086:SF14">
    <property type="entry name" value="RHODANESE DOMAIN-CONTAINING PROTEIN"/>
    <property type="match status" value="1"/>
</dbReference>
<gene>
    <name evidence="2" type="ORF">BOX15_Mlig032871g2</name>
</gene>
<protein>
    <recommendedName>
        <fullName evidence="1">Rhodanese domain-containing protein</fullName>
    </recommendedName>
</protein>
<dbReference type="OrthoDB" id="566238at2759"/>
<dbReference type="STRING" id="282301.A0A267F9W1"/>
<dbReference type="Pfam" id="PF00581">
    <property type="entry name" value="Rhodanese"/>
    <property type="match status" value="1"/>
</dbReference>
<accession>A0A267F9W1</accession>
<dbReference type="PANTHER" id="PTHR44086">
    <property type="entry name" value="THIOSULFATE SULFURTRANSFERASE RDL2, MITOCHONDRIAL-RELATED"/>
    <property type="match status" value="1"/>
</dbReference>
<dbReference type="InterPro" id="IPR036873">
    <property type="entry name" value="Rhodanese-like_dom_sf"/>
</dbReference>